<accession>A0A382IJZ4</accession>
<organism evidence="1">
    <name type="scientific">marine metagenome</name>
    <dbReference type="NCBI Taxonomy" id="408172"/>
    <lineage>
        <taxon>unclassified sequences</taxon>
        <taxon>metagenomes</taxon>
        <taxon>ecological metagenomes</taxon>
    </lineage>
</organism>
<protein>
    <submittedName>
        <fullName evidence="1">Uncharacterized protein</fullName>
    </submittedName>
</protein>
<dbReference type="AlphaFoldDB" id="A0A382IJZ4"/>
<name>A0A382IJZ4_9ZZZZ</name>
<evidence type="ECO:0000313" key="1">
    <source>
        <dbReference type="EMBL" id="SVB99990.1"/>
    </source>
</evidence>
<sequence length="127" mass="14961">MKKRMYKIYPDFKMRFCRILTRLGLTTLADGGWYAKVYEKSGPFNLWKCISKEPKEGTFFGPELVVERAHEEAKKNKGIVCFYDRFHNLIEWLDYEFSVIIAVKPKSLSDLREINGLEMCQKCYASI</sequence>
<dbReference type="EMBL" id="UINC01067882">
    <property type="protein sequence ID" value="SVB99990.1"/>
    <property type="molecule type" value="Genomic_DNA"/>
</dbReference>
<reference evidence="1" key="1">
    <citation type="submission" date="2018-05" db="EMBL/GenBank/DDBJ databases">
        <authorList>
            <person name="Lanie J.A."/>
            <person name="Ng W.-L."/>
            <person name="Kazmierczak K.M."/>
            <person name="Andrzejewski T.M."/>
            <person name="Davidsen T.M."/>
            <person name="Wayne K.J."/>
            <person name="Tettelin H."/>
            <person name="Glass J.I."/>
            <person name="Rusch D."/>
            <person name="Podicherti R."/>
            <person name="Tsui H.-C.T."/>
            <person name="Winkler M.E."/>
        </authorList>
    </citation>
    <scope>NUCLEOTIDE SEQUENCE</scope>
</reference>
<gene>
    <name evidence="1" type="ORF">METZ01_LOCUS252844</name>
</gene>
<proteinExistence type="predicted"/>